<keyword evidence="5" id="KW-1185">Reference proteome</keyword>
<evidence type="ECO:0000313" key="4">
    <source>
        <dbReference type="EMBL" id="KAG7291738.1"/>
    </source>
</evidence>
<dbReference type="InterPro" id="IPR032852">
    <property type="entry name" value="ALKBH2"/>
</dbReference>
<dbReference type="SUPFAM" id="SSF51197">
    <property type="entry name" value="Clavaminate synthase-like"/>
    <property type="match status" value="1"/>
</dbReference>
<organism evidence="4 5">
    <name type="scientific">Staphylotrichum longicolle</name>
    <dbReference type="NCBI Taxonomy" id="669026"/>
    <lineage>
        <taxon>Eukaryota</taxon>
        <taxon>Fungi</taxon>
        <taxon>Dikarya</taxon>
        <taxon>Ascomycota</taxon>
        <taxon>Pezizomycotina</taxon>
        <taxon>Sordariomycetes</taxon>
        <taxon>Sordariomycetidae</taxon>
        <taxon>Sordariales</taxon>
        <taxon>Chaetomiaceae</taxon>
        <taxon>Staphylotrichum</taxon>
    </lineage>
</organism>
<dbReference type="GO" id="GO:0035516">
    <property type="term" value="F:broad specificity oxidative DNA demethylase activity"/>
    <property type="evidence" value="ECO:0007669"/>
    <property type="project" value="TreeGrafter"/>
</dbReference>
<dbReference type="Gene3D" id="2.60.120.590">
    <property type="entry name" value="Alpha-ketoglutarate-dependent dioxygenase AlkB-like"/>
    <property type="match status" value="1"/>
</dbReference>
<feature type="domain" description="Alpha-ketoglutarate-dependent dioxygenase AlkB-like" evidence="3">
    <location>
        <begin position="517"/>
        <end position="693"/>
    </location>
</feature>
<dbReference type="AlphaFoldDB" id="A0AAD4I430"/>
<dbReference type="InterPro" id="IPR037151">
    <property type="entry name" value="AlkB-like_sf"/>
</dbReference>
<feature type="region of interest" description="Disordered" evidence="2">
    <location>
        <begin position="76"/>
        <end position="95"/>
    </location>
</feature>
<dbReference type="GO" id="GO:0006307">
    <property type="term" value="P:DNA alkylation repair"/>
    <property type="evidence" value="ECO:0007669"/>
    <property type="project" value="TreeGrafter"/>
</dbReference>
<evidence type="ECO:0000259" key="3">
    <source>
        <dbReference type="Pfam" id="PF13532"/>
    </source>
</evidence>
<sequence>MAIKRTFEDLDSGVIENPTKRTRRDVAAVGETGQSSHMEEAGSSQSTVDIDYAEDSQEQPMLTILGSMAGANKKAAGSSQIKATRAAPNTTSPAGRPLVWANGRGALCEALPYFKAYKGSLHSANVVAQGFLIDQEADDIDIFGAQVIISSVGGNRVKDRETGAMIRAKDSSDTATNVRAIMAAYQSKSLVAVIAGEGHPLYSCQPPHPYSVLAYFHITDVWKEKCIPAEGKQAVTVCRIRFEKADLSEPSWWVPEGANTDSTAAATSTVRTSLTTCSKCNNSSKQIYTVGWFCLNQVCEHYFVFPDGVAVDPNGLAYTSAFLNERTPFKGKIPSIKPPVPNSAGFHGTEMALRRGFVCPDCGCCNRRVYWNRWVCENKECQYTRDAPMLPYPAALLKKENDKFDRLMDTRRRRYGVNENTLNEDTYSHDPFATIYQRGYLQFSQTLNLGGYEVRQYFLPDAQGKILGSFSIFSASQDVNSRPDGPNDLFRTLELTDIGLRRNPAAVVGHKLEGYTRHFQQNFHQGARYKFGVSVQSKGFAEAPDVILRALHRLIWAKQVAVDNSNAFIGTLDQKNIGEHALVNNAMSFNELLALGYMEDDKINYHDDGESELGPVVAALSLGSPSTMRFRPKRNTQFSLPTHLEHGKACYKEVLEVTMKHGDMMVMAGTEIQKVYEHTVDPHGMRRFSLTARYIDPERMVSQEDRDDAAIKGAIPAHAQAFAYDGQ</sequence>
<feature type="binding site" evidence="1">
    <location>
        <position position="597"/>
    </location>
    <ligand>
        <name>2-oxoglutarate</name>
        <dbReference type="ChEBI" id="CHEBI:16810"/>
    </ligand>
</feature>
<evidence type="ECO:0000313" key="5">
    <source>
        <dbReference type="Proteomes" id="UP001197093"/>
    </source>
</evidence>
<dbReference type="PANTHER" id="PTHR31573">
    <property type="entry name" value="ALPHA-KETOGLUTARATE-DEPENDENT DIOXYGENASE ALKB HOMOLOG 2"/>
    <property type="match status" value="1"/>
</dbReference>
<evidence type="ECO:0000256" key="2">
    <source>
        <dbReference type="SAM" id="MobiDB-lite"/>
    </source>
</evidence>
<reference evidence="4" key="1">
    <citation type="submission" date="2023-02" db="EMBL/GenBank/DDBJ databases">
        <authorList>
            <person name="Palmer J.M."/>
        </authorList>
    </citation>
    <scope>NUCLEOTIDE SEQUENCE</scope>
    <source>
        <strain evidence="4">FW57</strain>
    </source>
</reference>
<feature type="region of interest" description="Disordered" evidence="2">
    <location>
        <begin position="14"/>
        <end position="47"/>
    </location>
</feature>
<dbReference type="InterPro" id="IPR027450">
    <property type="entry name" value="AlkB-like"/>
</dbReference>
<dbReference type="Proteomes" id="UP001197093">
    <property type="component" value="Unassembled WGS sequence"/>
</dbReference>
<protein>
    <recommendedName>
        <fullName evidence="3">Alpha-ketoglutarate-dependent dioxygenase AlkB-like domain-containing protein</fullName>
    </recommendedName>
</protein>
<dbReference type="Pfam" id="PF13532">
    <property type="entry name" value="2OG-FeII_Oxy_2"/>
    <property type="match status" value="1"/>
</dbReference>
<feature type="binding site" evidence="1">
    <location>
        <position position="606"/>
    </location>
    <ligand>
        <name>2-oxoglutarate</name>
        <dbReference type="ChEBI" id="CHEBI:16810"/>
    </ligand>
</feature>
<comment type="caution">
    <text evidence="4">The sequence shown here is derived from an EMBL/GenBank/DDBJ whole genome shotgun (WGS) entry which is preliminary data.</text>
</comment>
<feature type="compositionally biased region" description="Polar residues" evidence="2">
    <location>
        <begin position="32"/>
        <end position="47"/>
    </location>
</feature>
<dbReference type="PANTHER" id="PTHR31573:SF4">
    <property type="entry name" value="FE2OG DIOXYGENASE DOMAIN-CONTAINING PROTEIN"/>
    <property type="match status" value="1"/>
</dbReference>
<evidence type="ECO:0000256" key="1">
    <source>
        <dbReference type="PIRSR" id="PIRSR632852-1"/>
    </source>
</evidence>
<dbReference type="GO" id="GO:0051747">
    <property type="term" value="F:cytosine C-5 DNA demethylase activity"/>
    <property type="evidence" value="ECO:0007669"/>
    <property type="project" value="TreeGrafter"/>
</dbReference>
<dbReference type="GO" id="GO:0008198">
    <property type="term" value="F:ferrous iron binding"/>
    <property type="evidence" value="ECO:0007669"/>
    <property type="project" value="TreeGrafter"/>
</dbReference>
<gene>
    <name evidence="4" type="ORF">NEMBOFW57_001758</name>
</gene>
<accession>A0AAD4I430</accession>
<dbReference type="EMBL" id="JAHCVI010000001">
    <property type="protein sequence ID" value="KAG7291738.1"/>
    <property type="molecule type" value="Genomic_DNA"/>
</dbReference>
<name>A0AAD4I430_9PEZI</name>
<feature type="compositionally biased region" description="Polar residues" evidence="2">
    <location>
        <begin position="77"/>
        <end position="93"/>
    </location>
</feature>
<proteinExistence type="predicted"/>